<dbReference type="EMBL" id="OW152822">
    <property type="protein sequence ID" value="CAH2038099.1"/>
    <property type="molecule type" value="Genomic_DNA"/>
</dbReference>
<reference evidence="6" key="1">
    <citation type="submission" date="2022-03" db="EMBL/GenBank/DDBJ databases">
        <authorList>
            <person name="Martin H S."/>
        </authorList>
    </citation>
    <scope>NUCLEOTIDE SEQUENCE</scope>
</reference>
<sequence length="238" mass="26615">MAQTQFTRSSESDAWALLALKSAPASPSKVQWAQEPAPTAIARLDGRDFEYLIRQKRVIIGRNSSRGQVDVNMGHSSFISRRHLELFYDHPEFYLTCNSKNGVLVDGVFQRRGAAAMLLPKSNLSKMGKPDATSTVAKCPYAVVVTIRRTTCSFAASPFRKFHLYFRLTSVSLEALRLFDFRARLQSAYIMGSLLFRHVCVAICAVRFARSPCLEWSYLCRIRCRAPAVVARAALGGI</sequence>
<evidence type="ECO:0000313" key="7">
    <source>
        <dbReference type="Proteomes" id="UP000837857"/>
    </source>
</evidence>
<feature type="non-terminal residue" evidence="6">
    <location>
        <position position="238"/>
    </location>
</feature>
<accession>A0ABN8HTN0</accession>
<dbReference type="PROSITE" id="PS50006">
    <property type="entry name" value="FHA_DOMAIN"/>
    <property type="match status" value="1"/>
</dbReference>
<dbReference type="PANTHER" id="PTHR45881:SF7">
    <property type="entry name" value="CHECKPOINT SUPPRESSOR 1-LIKE, ISOFORM A-RELATED"/>
    <property type="match status" value="1"/>
</dbReference>
<feature type="domain" description="FHA" evidence="5">
    <location>
        <begin position="58"/>
        <end position="110"/>
    </location>
</feature>
<evidence type="ECO:0000259" key="5">
    <source>
        <dbReference type="PROSITE" id="PS50006"/>
    </source>
</evidence>
<dbReference type="InterPro" id="IPR000253">
    <property type="entry name" value="FHA_dom"/>
</dbReference>
<dbReference type="Proteomes" id="UP000837857">
    <property type="component" value="Chromosome 10"/>
</dbReference>
<evidence type="ECO:0000256" key="4">
    <source>
        <dbReference type="ARBA" id="ARBA00023242"/>
    </source>
</evidence>
<keyword evidence="7" id="KW-1185">Reference proteome</keyword>
<dbReference type="Gene3D" id="2.60.200.20">
    <property type="match status" value="1"/>
</dbReference>
<comment type="subcellular location">
    <subcellularLocation>
        <location evidence="1">Nucleus</location>
    </subcellularLocation>
</comment>
<protein>
    <recommendedName>
        <fullName evidence="5">FHA domain-containing protein</fullName>
    </recommendedName>
</protein>
<evidence type="ECO:0000256" key="1">
    <source>
        <dbReference type="ARBA" id="ARBA00004123"/>
    </source>
</evidence>
<proteinExistence type="predicted"/>
<name>A0ABN8HTN0_9NEOP</name>
<evidence type="ECO:0000256" key="2">
    <source>
        <dbReference type="ARBA" id="ARBA00023015"/>
    </source>
</evidence>
<organism evidence="6 7">
    <name type="scientific">Iphiclides podalirius</name>
    <name type="common">scarce swallowtail</name>
    <dbReference type="NCBI Taxonomy" id="110791"/>
    <lineage>
        <taxon>Eukaryota</taxon>
        <taxon>Metazoa</taxon>
        <taxon>Ecdysozoa</taxon>
        <taxon>Arthropoda</taxon>
        <taxon>Hexapoda</taxon>
        <taxon>Insecta</taxon>
        <taxon>Pterygota</taxon>
        <taxon>Neoptera</taxon>
        <taxon>Endopterygota</taxon>
        <taxon>Lepidoptera</taxon>
        <taxon>Glossata</taxon>
        <taxon>Ditrysia</taxon>
        <taxon>Papilionoidea</taxon>
        <taxon>Papilionidae</taxon>
        <taxon>Papilioninae</taxon>
        <taxon>Iphiclides</taxon>
    </lineage>
</organism>
<evidence type="ECO:0000313" key="6">
    <source>
        <dbReference type="EMBL" id="CAH2038099.1"/>
    </source>
</evidence>
<gene>
    <name evidence="6" type="ORF">IPOD504_LOCUS1458</name>
</gene>
<keyword evidence="3" id="KW-0804">Transcription</keyword>
<dbReference type="Pfam" id="PF00498">
    <property type="entry name" value="FHA"/>
    <property type="match status" value="1"/>
</dbReference>
<dbReference type="SMART" id="SM00240">
    <property type="entry name" value="FHA"/>
    <property type="match status" value="1"/>
</dbReference>
<keyword evidence="2" id="KW-0805">Transcription regulation</keyword>
<dbReference type="PANTHER" id="PTHR45881">
    <property type="entry name" value="CHECKPOINT SUPPRESSOR 1-LIKE, ISOFORM A-RELATED"/>
    <property type="match status" value="1"/>
</dbReference>
<keyword evidence="4" id="KW-0539">Nucleus</keyword>
<dbReference type="CDD" id="cd22688">
    <property type="entry name" value="FHA_FOXK"/>
    <property type="match status" value="1"/>
</dbReference>
<dbReference type="SUPFAM" id="SSF49879">
    <property type="entry name" value="SMAD/FHA domain"/>
    <property type="match status" value="1"/>
</dbReference>
<dbReference type="InterPro" id="IPR008984">
    <property type="entry name" value="SMAD_FHA_dom_sf"/>
</dbReference>
<evidence type="ECO:0000256" key="3">
    <source>
        <dbReference type="ARBA" id="ARBA00023163"/>
    </source>
</evidence>